<keyword evidence="4" id="KW-1185">Reference proteome</keyword>
<reference evidence="3" key="2">
    <citation type="submission" date="2021-09" db="EMBL/GenBank/DDBJ databases">
        <authorList>
            <person name="Jia N."/>
            <person name="Wang J."/>
            <person name="Shi W."/>
            <person name="Du L."/>
            <person name="Sun Y."/>
            <person name="Zhan W."/>
            <person name="Jiang J."/>
            <person name="Wang Q."/>
            <person name="Zhang B."/>
            <person name="Ji P."/>
            <person name="Sakyi L.B."/>
            <person name="Cui X."/>
            <person name="Yuan T."/>
            <person name="Jiang B."/>
            <person name="Yang W."/>
            <person name="Lam T.T.-Y."/>
            <person name="Chang Q."/>
            <person name="Ding S."/>
            <person name="Wang X."/>
            <person name="Zhu J."/>
            <person name="Ruan X."/>
            <person name="Zhao L."/>
            <person name="Wei J."/>
            <person name="Que T."/>
            <person name="Du C."/>
            <person name="Cheng J."/>
            <person name="Dai P."/>
            <person name="Han X."/>
            <person name="Huang E."/>
            <person name="Gao Y."/>
            <person name="Liu J."/>
            <person name="Shao H."/>
            <person name="Ye R."/>
            <person name="Li L."/>
            <person name="Wei W."/>
            <person name="Wang X."/>
            <person name="Wang C."/>
            <person name="Huo Q."/>
            <person name="Li W."/>
            <person name="Guo W."/>
            <person name="Chen H."/>
            <person name="Chen S."/>
            <person name="Zhou L."/>
            <person name="Zhou L."/>
            <person name="Ni X."/>
            <person name="Tian J."/>
            <person name="Zhou Y."/>
            <person name="Sheng Y."/>
            <person name="Liu T."/>
            <person name="Pan Y."/>
            <person name="Xia L."/>
            <person name="Li J."/>
            <person name="Zhao F."/>
            <person name="Cao W."/>
        </authorList>
    </citation>
    <scope>NUCLEOTIDE SEQUENCE</scope>
    <source>
        <strain evidence="3">Rmic-2018</strain>
        <tissue evidence="3">Larvae</tissue>
    </source>
</reference>
<evidence type="ECO:0000313" key="4">
    <source>
        <dbReference type="Proteomes" id="UP000821866"/>
    </source>
</evidence>
<keyword evidence="2" id="KW-1133">Transmembrane helix</keyword>
<evidence type="ECO:0008006" key="5">
    <source>
        <dbReference type="Google" id="ProtNLM"/>
    </source>
</evidence>
<sequence length="247" mass="26806">MSPHPRQYSGPTRGRSPSPKLHSPDAFESPDAVSALQTDKESVIITAEFIDVVRAPLPLPVWRIAPSPGGILEPTRYYFATPGYDERRRKRRRISLLILLSLVLMCGTLGCATGVLVTVVRARRGQREMADGETAMRRLTEPALRLDRSWAMAGGLVGFPSIPDPNATARAEVNNGTLGNKHGTGDVPVKLGQVTEAVLQDNEVKKGDDATDAALKDGATRSAAAGTRRLRRRRGRKRGKSAHQRSA</sequence>
<evidence type="ECO:0000256" key="1">
    <source>
        <dbReference type="SAM" id="MobiDB-lite"/>
    </source>
</evidence>
<dbReference type="VEuPathDB" id="VectorBase:LOC119184938"/>
<keyword evidence="2" id="KW-0812">Transmembrane</keyword>
<gene>
    <name evidence="3" type="ORF">HPB51_000094</name>
</gene>
<dbReference type="EMBL" id="JABSTU010000006">
    <property type="protein sequence ID" value="KAH8026913.1"/>
    <property type="molecule type" value="Genomic_DNA"/>
</dbReference>
<evidence type="ECO:0000256" key="2">
    <source>
        <dbReference type="SAM" id="Phobius"/>
    </source>
</evidence>
<feature type="compositionally biased region" description="Basic and acidic residues" evidence="1">
    <location>
        <begin position="205"/>
        <end position="219"/>
    </location>
</feature>
<dbReference type="Proteomes" id="UP000821866">
    <property type="component" value="Chromosome 4"/>
</dbReference>
<feature type="region of interest" description="Disordered" evidence="1">
    <location>
        <begin position="205"/>
        <end position="247"/>
    </location>
</feature>
<feature type="compositionally biased region" description="Basic residues" evidence="1">
    <location>
        <begin position="228"/>
        <end position="247"/>
    </location>
</feature>
<organism evidence="3 4">
    <name type="scientific">Rhipicephalus microplus</name>
    <name type="common">Cattle tick</name>
    <name type="synonym">Boophilus microplus</name>
    <dbReference type="NCBI Taxonomy" id="6941"/>
    <lineage>
        <taxon>Eukaryota</taxon>
        <taxon>Metazoa</taxon>
        <taxon>Ecdysozoa</taxon>
        <taxon>Arthropoda</taxon>
        <taxon>Chelicerata</taxon>
        <taxon>Arachnida</taxon>
        <taxon>Acari</taxon>
        <taxon>Parasitiformes</taxon>
        <taxon>Ixodida</taxon>
        <taxon>Ixodoidea</taxon>
        <taxon>Ixodidae</taxon>
        <taxon>Rhipicephalinae</taxon>
        <taxon>Rhipicephalus</taxon>
        <taxon>Boophilus</taxon>
    </lineage>
</organism>
<protein>
    <recommendedName>
        <fullName evidence="5">Transmembrane protein</fullName>
    </recommendedName>
</protein>
<accession>A0A9J6DYF3</accession>
<name>A0A9J6DYF3_RHIMP</name>
<evidence type="ECO:0000313" key="3">
    <source>
        <dbReference type="EMBL" id="KAH8026913.1"/>
    </source>
</evidence>
<feature type="region of interest" description="Disordered" evidence="1">
    <location>
        <begin position="1"/>
        <end position="28"/>
    </location>
</feature>
<reference evidence="3" key="1">
    <citation type="journal article" date="2020" name="Cell">
        <title>Large-Scale Comparative Analyses of Tick Genomes Elucidate Their Genetic Diversity and Vector Capacities.</title>
        <authorList>
            <consortium name="Tick Genome and Microbiome Consortium (TIGMIC)"/>
            <person name="Jia N."/>
            <person name="Wang J."/>
            <person name="Shi W."/>
            <person name="Du L."/>
            <person name="Sun Y."/>
            <person name="Zhan W."/>
            <person name="Jiang J.F."/>
            <person name="Wang Q."/>
            <person name="Zhang B."/>
            <person name="Ji P."/>
            <person name="Bell-Sakyi L."/>
            <person name="Cui X.M."/>
            <person name="Yuan T.T."/>
            <person name="Jiang B.G."/>
            <person name="Yang W.F."/>
            <person name="Lam T.T."/>
            <person name="Chang Q.C."/>
            <person name="Ding S.J."/>
            <person name="Wang X.J."/>
            <person name="Zhu J.G."/>
            <person name="Ruan X.D."/>
            <person name="Zhao L."/>
            <person name="Wei J.T."/>
            <person name="Ye R.Z."/>
            <person name="Que T.C."/>
            <person name="Du C.H."/>
            <person name="Zhou Y.H."/>
            <person name="Cheng J.X."/>
            <person name="Dai P.F."/>
            <person name="Guo W.B."/>
            <person name="Han X.H."/>
            <person name="Huang E.J."/>
            <person name="Li L.F."/>
            <person name="Wei W."/>
            <person name="Gao Y.C."/>
            <person name="Liu J.Z."/>
            <person name="Shao H.Z."/>
            <person name="Wang X."/>
            <person name="Wang C.C."/>
            <person name="Yang T.C."/>
            <person name="Huo Q.B."/>
            <person name="Li W."/>
            <person name="Chen H.Y."/>
            <person name="Chen S.E."/>
            <person name="Zhou L.G."/>
            <person name="Ni X.B."/>
            <person name="Tian J.H."/>
            <person name="Sheng Y."/>
            <person name="Liu T."/>
            <person name="Pan Y.S."/>
            <person name="Xia L.Y."/>
            <person name="Li J."/>
            <person name="Zhao F."/>
            <person name="Cao W.C."/>
        </authorList>
    </citation>
    <scope>NUCLEOTIDE SEQUENCE</scope>
    <source>
        <strain evidence="3">Rmic-2018</strain>
    </source>
</reference>
<feature type="transmembrane region" description="Helical" evidence="2">
    <location>
        <begin position="96"/>
        <end position="120"/>
    </location>
</feature>
<proteinExistence type="predicted"/>
<comment type="caution">
    <text evidence="3">The sequence shown here is derived from an EMBL/GenBank/DDBJ whole genome shotgun (WGS) entry which is preliminary data.</text>
</comment>
<keyword evidence="2" id="KW-0472">Membrane</keyword>
<dbReference type="AlphaFoldDB" id="A0A9J6DYF3"/>